<accession>A0A814F7G5</accession>
<comment type="caution">
    <text evidence="1">The sequence shown here is derived from an EMBL/GenBank/DDBJ whole genome shotgun (WGS) entry which is preliminary data.</text>
</comment>
<dbReference type="InterPro" id="IPR032675">
    <property type="entry name" value="LRR_dom_sf"/>
</dbReference>
<evidence type="ECO:0000313" key="2">
    <source>
        <dbReference type="Proteomes" id="UP000663828"/>
    </source>
</evidence>
<organism evidence="1 2">
    <name type="scientific">Adineta ricciae</name>
    <name type="common">Rotifer</name>
    <dbReference type="NCBI Taxonomy" id="249248"/>
    <lineage>
        <taxon>Eukaryota</taxon>
        <taxon>Metazoa</taxon>
        <taxon>Spiralia</taxon>
        <taxon>Gnathifera</taxon>
        <taxon>Rotifera</taxon>
        <taxon>Eurotatoria</taxon>
        <taxon>Bdelloidea</taxon>
        <taxon>Adinetida</taxon>
        <taxon>Adinetidae</taxon>
        <taxon>Adineta</taxon>
    </lineage>
</organism>
<dbReference type="AlphaFoldDB" id="A0A814F7G5"/>
<dbReference type="Gene3D" id="3.80.10.10">
    <property type="entry name" value="Ribonuclease Inhibitor"/>
    <property type="match status" value="1"/>
</dbReference>
<evidence type="ECO:0008006" key="3">
    <source>
        <dbReference type="Google" id="ProtNLM"/>
    </source>
</evidence>
<dbReference type="EMBL" id="CAJNOR010000678">
    <property type="protein sequence ID" value="CAF0979315.1"/>
    <property type="molecule type" value="Genomic_DNA"/>
</dbReference>
<sequence>MMTCFDDLSIVLLCKIFDYLSFIELFQAFYGLQKRLDSAIQHYPACIRLSVLNIPETIRLQCKSLILSTADVQSFQIRCSNLNFEKLRAVKFEKINLHTLYSFIDKLPMQQLESIVVGRFTWYYYPQDFYNQVWSTFMDSTSDVHLRHLHLPYHIRYWDAKKLSFDLLSLECATLEYISATQMVSFITRTPNLRQFKACITAPHRDLSRSSISLLKLQHLTLNLQDDWSLEQIQQLLATCPHLIYLNLKLDVRNDMRIMFEPSTWQKLIEDKLLHLVFLRINLGCIVSDSDENDYQTPFSQETYWCQRQPHFHVQIRKIQRNPLK</sequence>
<protein>
    <recommendedName>
        <fullName evidence="3">F-box domain-containing protein</fullName>
    </recommendedName>
</protein>
<keyword evidence="2" id="KW-1185">Reference proteome</keyword>
<dbReference type="Proteomes" id="UP000663828">
    <property type="component" value="Unassembled WGS sequence"/>
</dbReference>
<evidence type="ECO:0000313" key="1">
    <source>
        <dbReference type="EMBL" id="CAF0979315.1"/>
    </source>
</evidence>
<gene>
    <name evidence="1" type="ORF">XAT740_LOCUS12095</name>
</gene>
<name>A0A814F7G5_ADIRI</name>
<proteinExistence type="predicted"/>
<reference evidence="1" key="1">
    <citation type="submission" date="2021-02" db="EMBL/GenBank/DDBJ databases">
        <authorList>
            <person name="Nowell W R."/>
        </authorList>
    </citation>
    <scope>NUCLEOTIDE SEQUENCE</scope>
</reference>